<evidence type="ECO:0000259" key="1">
    <source>
        <dbReference type="Pfam" id="PF01408"/>
    </source>
</evidence>
<dbReference type="InterPro" id="IPR036291">
    <property type="entry name" value="NAD(P)-bd_dom_sf"/>
</dbReference>
<dbReference type="EMBL" id="JBHRZH010000012">
    <property type="protein sequence ID" value="MFC3762066.1"/>
    <property type="molecule type" value="Genomic_DNA"/>
</dbReference>
<feature type="domain" description="Gfo/Idh/MocA-like oxidoreductase N-terminal" evidence="1">
    <location>
        <begin position="1"/>
        <end position="118"/>
    </location>
</feature>
<dbReference type="InterPro" id="IPR000683">
    <property type="entry name" value="Gfo/Idh/MocA-like_OxRdtase_N"/>
</dbReference>
<reference evidence="4" key="1">
    <citation type="journal article" date="2019" name="Int. J. Syst. Evol. Microbiol.">
        <title>The Global Catalogue of Microorganisms (GCM) 10K type strain sequencing project: providing services to taxonomists for standard genome sequencing and annotation.</title>
        <authorList>
            <consortium name="The Broad Institute Genomics Platform"/>
            <consortium name="The Broad Institute Genome Sequencing Center for Infectious Disease"/>
            <person name="Wu L."/>
            <person name="Ma J."/>
        </authorList>
    </citation>
    <scope>NUCLEOTIDE SEQUENCE [LARGE SCALE GENOMIC DNA]</scope>
    <source>
        <strain evidence="4">CGMCC 4.7241</strain>
    </source>
</reference>
<dbReference type="RefSeq" id="WP_205120613.1">
    <property type="nucleotide sequence ID" value="NZ_JAFBCM010000001.1"/>
</dbReference>
<name>A0ABV7YBP1_9ACTN</name>
<dbReference type="SUPFAM" id="SSF51735">
    <property type="entry name" value="NAD(P)-binding Rossmann-fold domains"/>
    <property type="match status" value="1"/>
</dbReference>
<dbReference type="Gene3D" id="3.40.50.720">
    <property type="entry name" value="NAD(P)-binding Rossmann-like Domain"/>
    <property type="match status" value="1"/>
</dbReference>
<dbReference type="PANTHER" id="PTHR43249">
    <property type="entry name" value="UDP-N-ACETYL-2-AMINO-2-DEOXY-D-GLUCURONATE OXIDASE"/>
    <property type="match status" value="1"/>
</dbReference>
<evidence type="ECO:0000259" key="2">
    <source>
        <dbReference type="Pfam" id="PF22725"/>
    </source>
</evidence>
<feature type="domain" description="GFO/IDH/MocA-like oxidoreductase" evidence="2">
    <location>
        <begin position="131"/>
        <end position="252"/>
    </location>
</feature>
<organism evidence="3 4">
    <name type="scientific">Tenggerimyces flavus</name>
    <dbReference type="NCBI Taxonomy" id="1708749"/>
    <lineage>
        <taxon>Bacteria</taxon>
        <taxon>Bacillati</taxon>
        <taxon>Actinomycetota</taxon>
        <taxon>Actinomycetes</taxon>
        <taxon>Propionibacteriales</taxon>
        <taxon>Nocardioidaceae</taxon>
        <taxon>Tenggerimyces</taxon>
    </lineage>
</organism>
<dbReference type="Gene3D" id="3.30.360.10">
    <property type="entry name" value="Dihydrodipicolinate Reductase, domain 2"/>
    <property type="match status" value="1"/>
</dbReference>
<protein>
    <submittedName>
        <fullName evidence="3">Gfo/Idh/MocA family protein</fullName>
    </submittedName>
</protein>
<dbReference type="SUPFAM" id="SSF55347">
    <property type="entry name" value="Glyceraldehyde-3-phosphate dehydrogenase-like, C-terminal domain"/>
    <property type="match status" value="1"/>
</dbReference>
<dbReference type="PANTHER" id="PTHR43249:SF1">
    <property type="entry name" value="D-GLUCOSIDE 3-DEHYDROGENASE"/>
    <property type="match status" value="1"/>
</dbReference>
<accession>A0ABV7YBP1</accession>
<evidence type="ECO:0000313" key="3">
    <source>
        <dbReference type="EMBL" id="MFC3762066.1"/>
    </source>
</evidence>
<dbReference type="Proteomes" id="UP001595699">
    <property type="component" value="Unassembled WGS sequence"/>
</dbReference>
<evidence type="ECO:0000313" key="4">
    <source>
        <dbReference type="Proteomes" id="UP001595699"/>
    </source>
</evidence>
<sequence>MRFGIIGCGVIGALHAQTVDSLAPRAELAVVVDAIEERATELAAKFDVEASTSVDALLARDDIDAVTICTPSGAHSDVAVAAIEAGKHVIIEKPLDIRLDAARRVLEAEKKSDRTVMVVSQHRYDVASRIVNDALQGGKFGRVTSANAIMPWWRSQGYYDSGDWRGTWALDGGGALMNQGIHTIDLLAWFMGEPVEVTAYAERLAHERIEVEDTAVAIVRFASGALGVVHGTTAAYPGGATRVHVHGDRGSAIIDHNKLVYYHAAEGDGEEYAYGAGGKANQVEAILEEYGPPEEGDGMPAVAGLSTTSHTTQFKDFLSAVEEGRPPFVTVEAATNTLALIRAIYESARTQQPVKVKELTS</sequence>
<proteinExistence type="predicted"/>
<dbReference type="InterPro" id="IPR052515">
    <property type="entry name" value="Gfo/Idh/MocA_Oxidoreductase"/>
</dbReference>
<dbReference type="InterPro" id="IPR055170">
    <property type="entry name" value="GFO_IDH_MocA-like_dom"/>
</dbReference>
<comment type="caution">
    <text evidence="3">The sequence shown here is derived from an EMBL/GenBank/DDBJ whole genome shotgun (WGS) entry which is preliminary data.</text>
</comment>
<dbReference type="Pfam" id="PF01408">
    <property type="entry name" value="GFO_IDH_MocA"/>
    <property type="match status" value="1"/>
</dbReference>
<dbReference type="Pfam" id="PF22725">
    <property type="entry name" value="GFO_IDH_MocA_C3"/>
    <property type="match status" value="1"/>
</dbReference>
<keyword evidence="4" id="KW-1185">Reference proteome</keyword>
<gene>
    <name evidence="3" type="ORF">ACFOUW_14585</name>
</gene>